<organism evidence="1 2">
    <name type="scientific">Altererythrobacter epoxidivorans</name>
    <dbReference type="NCBI Taxonomy" id="361183"/>
    <lineage>
        <taxon>Bacteria</taxon>
        <taxon>Pseudomonadati</taxon>
        <taxon>Pseudomonadota</taxon>
        <taxon>Alphaproteobacteria</taxon>
        <taxon>Sphingomonadales</taxon>
        <taxon>Erythrobacteraceae</taxon>
        <taxon>Altererythrobacter</taxon>
    </lineage>
</organism>
<evidence type="ECO:0008006" key="3">
    <source>
        <dbReference type="Google" id="ProtNLM"/>
    </source>
</evidence>
<dbReference type="RefSeq" id="WP_061921528.1">
    <property type="nucleotide sequence ID" value="NZ_CP012669.1"/>
</dbReference>
<dbReference type="Pfam" id="PF11390">
    <property type="entry name" value="FdsD"/>
    <property type="match status" value="1"/>
</dbReference>
<dbReference type="KEGG" id="aep:AMC99_00159"/>
<gene>
    <name evidence="1" type="ORF">AMC99_00159</name>
</gene>
<dbReference type="EMBL" id="CP012669">
    <property type="protein sequence ID" value="ALE15475.1"/>
    <property type="molecule type" value="Genomic_DNA"/>
</dbReference>
<dbReference type="AlphaFoldDB" id="A0A0M4MTK4"/>
<dbReference type="STRING" id="361183.AMC99_00159"/>
<accession>A0A0M4MTK4</accession>
<protein>
    <recommendedName>
        <fullName evidence="3">NAD-dependent formate dehydrogenase delta subunit</fullName>
    </recommendedName>
</protein>
<evidence type="ECO:0000313" key="1">
    <source>
        <dbReference type="EMBL" id="ALE15475.1"/>
    </source>
</evidence>
<keyword evidence="2" id="KW-1185">Reference proteome</keyword>
<dbReference type="Proteomes" id="UP000057938">
    <property type="component" value="Chromosome"/>
</dbReference>
<sequence length="77" mass="8460">MSADGSGTRESVVRMANQIACNLEVHGQDVAIAETRDHIEQFWDPRMKQIAIALLDEPDCGLSPPARAAIRSLSIRE</sequence>
<evidence type="ECO:0000313" key="2">
    <source>
        <dbReference type="Proteomes" id="UP000057938"/>
    </source>
</evidence>
<dbReference type="PATRIC" id="fig|361183.4.peg.163"/>
<reference evidence="1 2" key="1">
    <citation type="submission" date="2015-09" db="EMBL/GenBank/DDBJ databases">
        <title>Complete genome sequence of a benzo[a]pyrene-degrading bacterium Altererythrobacter epoxidivorans CGMCC 1.7731T.</title>
        <authorList>
            <person name="Li Z."/>
            <person name="Cheng H."/>
            <person name="Huo Y."/>
            <person name="Xu X."/>
        </authorList>
    </citation>
    <scope>NUCLEOTIDE SEQUENCE [LARGE SCALE GENOMIC DNA]</scope>
    <source>
        <strain evidence="1 2">CGMCC 1.7731</strain>
    </source>
</reference>
<dbReference type="InterPro" id="IPR021074">
    <property type="entry name" value="Formate_DH_dsu"/>
</dbReference>
<proteinExistence type="predicted"/>
<name>A0A0M4MTK4_9SPHN</name>